<keyword evidence="2" id="KW-1185">Reference proteome</keyword>
<accession>A0AAF1D255</accession>
<reference evidence="1" key="1">
    <citation type="journal article" date="2019" name="Genomics">
        <title>Genome sequence analysis and organization of the Hyphantria cunea granulovirus (HycuGV-Hc1) from Turkey.</title>
        <authorList>
            <person name="Gencer D."/>
            <person name="Bayramoglu Z."/>
            <person name="Nalcacioglu R."/>
            <person name="Demirbag Z."/>
            <person name="Demir I."/>
        </authorList>
    </citation>
    <scope>NUCLEOTIDE SEQUENCE</scope>
    <source>
        <strain evidence="1">Hc1</strain>
    </source>
</reference>
<dbReference type="EMBL" id="MH923363">
    <property type="protein sequence ID" value="QBQ01571.1"/>
    <property type="molecule type" value="Genomic_DNA"/>
</dbReference>
<name>A0AAF1D255_9BBAC</name>
<evidence type="ECO:0000313" key="2">
    <source>
        <dbReference type="Proteomes" id="UP000831479"/>
    </source>
</evidence>
<evidence type="ECO:0000313" key="1">
    <source>
        <dbReference type="EMBL" id="QBQ01571.1"/>
    </source>
</evidence>
<gene>
    <name evidence="1" type="ORF">HycuGV_00018</name>
</gene>
<protein>
    <submittedName>
        <fullName evidence="1">Uncharacterized protein</fullName>
    </submittedName>
</protein>
<organism evidence="1 2">
    <name type="scientific">Hyphantria cunea granulovirus</name>
    <dbReference type="NCBI Taxonomy" id="307448"/>
    <lineage>
        <taxon>Viruses</taxon>
        <taxon>Viruses incertae sedis</taxon>
        <taxon>Naldaviricetes</taxon>
        <taxon>Lefavirales</taxon>
        <taxon>Baculoviridae</taxon>
        <taxon>Betabaculovirus</taxon>
        <taxon>Betabaculovirus hycuneae</taxon>
    </lineage>
</organism>
<dbReference type="Proteomes" id="UP000831479">
    <property type="component" value="Segment"/>
</dbReference>
<sequence length="223" mass="25286">MERLSLTDLAVFYFLPGFRASVKATSYTDTINAVNAAQGKRFKQMMNDTCPTKKKRFLNKLQKVVLQELGRKEGVMCKTKRETVHWNTRLLKEAYATPFEEFSEYDLPQLPVKLNKDANQLRITQYLKPVKSATNRTTIISETSSSSSSSSFSASLPPSPLPSVEYIYWDEESTHNFTPADLEKEKSSTVHPINVSSTPSMNTESPPENFSFFLNHLNNKSLV</sequence>
<proteinExistence type="predicted"/>